<reference evidence="2 3" key="1">
    <citation type="submission" date="2018-12" db="EMBL/GenBank/DDBJ databases">
        <title>Persistence of Moraxella catarrhalis in Chronic Obstructive Pulmonary Disease and Regulation of the Hag/MID Adhesin.</title>
        <authorList>
            <person name="Murphy T."/>
            <person name="Zhao X."/>
            <person name="Vyas G."/>
            <person name="Aluvathingal J."/>
            <person name="Nadendla S."/>
            <person name="Tallon L."/>
            <person name="Tettelin H."/>
        </authorList>
    </citation>
    <scope>NUCLEOTIDE SEQUENCE [LARGE SCALE GENOMIC DNA]</scope>
    <source>
        <strain evidence="2 3">46P58B1</strain>
    </source>
</reference>
<dbReference type="Proteomes" id="UP000280228">
    <property type="component" value="Chromosome"/>
</dbReference>
<keyword evidence="1" id="KW-0812">Transmembrane</keyword>
<dbReference type="EMBL" id="CP034662">
    <property type="protein sequence ID" value="AZQ92821.1"/>
    <property type="molecule type" value="Genomic_DNA"/>
</dbReference>
<keyword evidence="1" id="KW-0472">Membrane</keyword>
<feature type="transmembrane region" description="Helical" evidence="1">
    <location>
        <begin position="26"/>
        <end position="50"/>
    </location>
</feature>
<evidence type="ECO:0000313" key="3">
    <source>
        <dbReference type="Proteomes" id="UP000280228"/>
    </source>
</evidence>
<evidence type="ECO:0000256" key="1">
    <source>
        <dbReference type="SAM" id="Phobius"/>
    </source>
</evidence>
<gene>
    <name evidence="2" type="ORF">EJK53_2149</name>
</gene>
<evidence type="ECO:0000313" key="2">
    <source>
        <dbReference type="EMBL" id="AZQ92821.1"/>
    </source>
</evidence>
<organism evidence="2 3">
    <name type="scientific">Moraxella catarrhalis</name>
    <name type="common">Branhamella catarrhalis</name>
    <dbReference type="NCBI Taxonomy" id="480"/>
    <lineage>
        <taxon>Bacteria</taxon>
        <taxon>Pseudomonadati</taxon>
        <taxon>Pseudomonadota</taxon>
        <taxon>Gammaproteobacteria</taxon>
        <taxon>Moraxellales</taxon>
        <taxon>Moraxellaceae</taxon>
        <taxon>Moraxella</taxon>
    </lineage>
</organism>
<sequence>MSYSLSYFLSNVATVFLRFRCRLCKFFAISVRPTLVYFGMILMVSSWIVFDF</sequence>
<name>A0A3S9QDL1_MORCA</name>
<proteinExistence type="predicted"/>
<protein>
    <submittedName>
        <fullName evidence="2">Uncharacterized protein</fullName>
    </submittedName>
</protein>
<dbReference type="AlphaFoldDB" id="A0A3S9QDL1"/>
<accession>A0A3S9QDL1</accession>
<keyword evidence="1" id="KW-1133">Transmembrane helix</keyword>